<dbReference type="SUPFAM" id="SSF103473">
    <property type="entry name" value="MFS general substrate transporter"/>
    <property type="match status" value="2"/>
</dbReference>
<feature type="transmembrane region" description="Helical" evidence="5">
    <location>
        <begin position="81"/>
        <end position="101"/>
    </location>
</feature>
<evidence type="ECO:0000259" key="6">
    <source>
        <dbReference type="PROSITE" id="PS50850"/>
    </source>
</evidence>
<proteinExistence type="predicted"/>
<dbReference type="Gene3D" id="1.20.1250.20">
    <property type="entry name" value="MFS general substrate transporter like domains"/>
    <property type="match status" value="1"/>
</dbReference>
<keyword evidence="2 5" id="KW-0812">Transmembrane</keyword>
<dbReference type="EMBL" id="CP099587">
    <property type="protein sequence ID" value="USS45609.1"/>
    <property type="molecule type" value="Genomic_DNA"/>
</dbReference>
<dbReference type="Proteomes" id="UP001056386">
    <property type="component" value="Chromosome 1"/>
</dbReference>
<dbReference type="PANTHER" id="PTHR23508:SF10">
    <property type="entry name" value="CARBOXYLIC ACID TRANSPORTER PROTEIN HOMOLOG"/>
    <property type="match status" value="1"/>
</dbReference>
<dbReference type="InterPro" id="IPR036259">
    <property type="entry name" value="MFS_trans_sf"/>
</dbReference>
<evidence type="ECO:0000313" key="7">
    <source>
        <dbReference type="EMBL" id="QPQ92490.1"/>
    </source>
</evidence>
<dbReference type="RefSeq" id="WP_015876859.1">
    <property type="nucleotide sequence ID" value="NZ_CP021074.1"/>
</dbReference>
<reference evidence="7 9" key="1">
    <citation type="submission" date="2020-12" db="EMBL/GenBank/DDBJ databases">
        <title>FDA dAtabase for Regulatory Grade micrObial Sequences (FDA-ARGOS): Supporting development and validation of Infectious Disease Dx tests.</title>
        <authorList>
            <person name="Minogue T."/>
            <person name="Wolcott M."/>
            <person name="Wasieloski L."/>
            <person name="Aguilar W."/>
            <person name="Moore D."/>
            <person name="Jaissle J."/>
            <person name="Tallon L."/>
            <person name="Sadzewicz L."/>
            <person name="Zhao X."/>
            <person name="Boylan J."/>
            <person name="Ott S."/>
            <person name="Bowen H."/>
            <person name="Vavikolanu K."/>
            <person name="Mehta A."/>
            <person name="Aluvathingal J."/>
            <person name="Nadendla S."/>
            <person name="Yan Y."/>
            <person name="Sichtig H."/>
        </authorList>
    </citation>
    <scope>NUCLEOTIDE SEQUENCE [LARGE SCALE GENOMIC DNA]</scope>
    <source>
        <strain evidence="7 9">FDAARGOS_949</strain>
    </source>
</reference>
<dbReference type="GO" id="GO:0005886">
    <property type="term" value="C:plasma membrane"/>
    <property type="evidence" value="ECO:0007669"/>
    <property type="project" value="TreeGrafter"/>
</dbReference>
<dbReference type="Proteomes" id="UP000594892">
    <property type="component" value="Chromosome 2"/>
</dbReference>
<evidence type="ECO:0000256" key="2">
    <source>
        <dbReference type="ARBA" id="ARBA00022692"/>
    </source>
</evidence>
<feature type="domain" description="Major facilitator superfamily (MFS) profile" evidence="6">
    <location>
        <begin position="47"/>
        <end position="273"/>
    </location>
</feature>
<dbReference type="GeneID" id="45695920"/>
<gene>
    <name evidence="7" type="ORF">I6H06_25845</name>
    <name evidence="8" type="ORF">NFI99_29020</name>
</gene>
<accession>A0AAP9Y708</accession>
<evidence type="ECO:0000256" key="1">
    <source>
        <dbReference type="ARBA" id="ARBA00004141"/>
    </source>
</evidence>
<reference evidence="8" key="2">
    <citation type="submission" date="2022-06" db="EMBL/GenBank/DDBJ databases">
        <title>Draft genome sequence of Burkholderia glumae strain GR20004 isolated from rice panicle showing bacterial panicle blight.</title>
        <authorList>
            <person name="Choi S.Y."/>
            <person name="Lee Y.H."/>
        </authorList>
    </citation>
    <scope>NUCLEOTIDE SEQUENCE</scope>
    <source>
        <strain evidence="8">GR20004</strain>
    </source>
</reference>
<evidence type="ECO:0000313" key="8">
    <source>
        <dbReference type="EMBL" id="USS45609.1"/>
    </source>
</evidence>
<dbReference type="InterPro" id="IPR020846">
    <property type="entry name" value="MFS_dom"/>
</dbReference>
<feature type="transmembrane region" description="Helical" evidence="5">
    <location>
        <begin position="45"/>
        <end position="69"/>
    </location>
</feature>
<sequence>MNRFAPRRAARCRSPAARFAAGAARPARFDVGAALDHGPFTPRQALAVLLAALSIVLDGFDGQLIGFAIPALIREWHLTRAAFAPAVAAGLVGMGIGSAGAGLLADRSGRRRAVIASVFVFGALGCAVAIARFGSRWPLLSCSLGGAASAAWLLGIDAAAAGQRGWLLFGLGLHGLFVNAVQASLYAPCAGLYPTPVRATGAAGALLFGRLGAILGAFAGAFVITSGGAAGYWGMLAAAMAAAGLALALLRGHLRPWRAQPGAAPGGPAARRR</sequence>
<feature type="transmembrane region" description="Helical" evidence="5">
    <location>
        <begin position="166"/>
        <end position="187"/>
    </location>
</feature>
<evidence type="ECO:0000313" key="10">
    <source>
        <dbReference type="Proteomes" id="UP001056386"/>
    </source>
</evidence>
<dbReference type="PANTHER" id="PTHR23508">
    <property type="entry name" value="CARBOXYLIC ACID TRANSPORTER PROTEIN HOMOLOG"/>
    <property type="match status" value="1"/>
</dbReference>
<keyword evidence="4 5" id="KW-0472">Membrane</keyword>
<feature type="transmembrane region" description="Helical" evidence="5">
    <location>
        <begin position="230"/>
        <end position="250"/>
    </location>
</feature>
<name>A0AAP9Y708_BURGL</name>
<protein>
    <recommendedName>
        <fullName evidence="6">Major facilitator superfamily (MFS) profile domain-containing protein</fullName>
    </recommendedName>
</protein>
<dbReference type="EMBL" id="CP065601">
    <property type="protein sequence ID" value="QPQ92490.1"/>
    <property type="molecule type" value="Genomic_DNA"/>
</dbReference>
<keyword evidence="3 5" id="KW-1133">Transmembrane helix</keyword>
<comment type="subcellular location">
    <subcellularLocation>
        <location evidence="1">Membrane</location>
        <topology evidence="1">Multi-pass membrane protein</topology>
    </subcellularLocation>
</comment>
<dbReference type="GO" id="GO:0046943">
    <property type="term" value="F:carboxylic acid transmembrane transporter activity"/>
    <property type="evidence" value="ECO:0007669"/>
    <property type="project" value="TreeGrafter"/>
</dbReference>
<feature type="transmembrane region" description="Helical" evidence="5">
    <location>
        <begin position="199"/>
        <end position="224"/>
    </location>
</feature>
<evidence type="ECO:0000256" key="4">
    <source>
        <dbReference type="ARBA" id="ARBA00023136"/>
    </source>
</evidence>
<organism evidence="7 9">
    <name type="scientific">Burkholderia glumae</name>
    <name type="common">Pseudomonas glumae</name>
    <dbReference type="NCBI Taxonomy" id="337"/>
    <lineage>
        <taxon>Bacteria</taxon>
        <taxon>Pseudomonadati</taxon>
        <taxon>Pseudomonadota</taxon>
        <taxon>Betaproteobacteria</taxon>
        <taxon>Burkholderiales</taxon>
        <taxon>Burkholderiaceae</taxon>
        <taxon>Burkholderia</taxon>
    </lineage>
</organism>
<evidence type="ECO:0000313" key="9">
    <source>
        <dbReference type="Proteomes" id="UP000594892"/>
    </source>
</evidence>
<evidence type="ECO:0000256" key="5">
    <source>
        <dbReference type="SAM" id="Phobius"/>
    </source>
</evidence>
<dbReference type="AlphaFoldDB" id="A0AAP9Y708"/>
<evidence type="ECO:0000256" key="3">
    <source>
        <dbReference type="ARBA" id="ARBA00022989"/>
    </source>
</evidence>
<keyword evidence="10" id="KW-1185">Reference proteome</keyword>
<feature type="transmembrane region" description="Helical" evidence="5">
    <location>
        <begin position="113"/>
        <end position="131"/>
    </location>
</feature>
<dbReference type="PROSITE" id="PS50850">
    <property type="entry name" value="MFS"/>
    <property type="match status" value="1"/>
</dbReference>